<reference evidence="1 2" key="1">
    <citation type="submission" date="2016-04" db="EMBL/GenBank/DDBJ databases">
        <title>Draft genome sequence of Aeribacillus pallidus 8m3 from petroleum reservoir.</title>
        <authorList>
            <person name="Poltaraus A.B."/>
            <person name="Nazina T.N."/>
            <person name="Tourova T.P."/>
            <person name="Malakho S.M."/>
            <person name="Korshunova A.V."/>
            <person name="Sokolova D.S."/>
        </authorList>
    </citation>
    <scope>NUCLEOTIDE SEQUENCE [LARGE SCALE GENOMIC DNA]</scope>
    <source>
        <strain evidence="1 2">8m3</strain>
    </source>
</reference>
<dbReference type="Proteomes" id="UP000076476">
    <property type="component" value="Unassembled WGS sequence"/>
</dbReference>
<evidence type="ECO:0000313" key="1">
    <source>
        <dbReference type="EMBL" id="KZN94864.1"/>
    </source>
</evidence>
<organism evidence="1 2">
    <name type="scientific">Aeribacillus pallidus</name>
    <dbReference type="NCBI Taxonomy" id="33936"/>
    <lineage>
        <taxon>Bacteria</taxon>
        <taxon>Bacillati</taxon>
        <taxon>Bacillota</taxon>
        <taxon>Bacilli</taxon>
        <taxon>Bacillales</taxon>
        <taxon>Bacillaceae</taxon>
        <taxon>Aeribacillus</taxon>
    </lineage>
</organism>
<protein>
    <submittedName>
        <fullName evidence="1">Uncharacterized protein</fullName>
    </submittedName>
</protein>
<evidence type="ECO:0000313" key="2">
    <source>
        <dbReference type="Proteomes" id="UP000076476"/>
    </source>
</evidence>
<accession>A0A165WCA1</accession>
<dbReference type="STRING" id="33936.AZI98_16360"/>
<comment type="caution">
    <text evidence="1">The sequence shown here is derived from an EMBL/GenBank/DDBJ whole genome shotgun (WGS) entry which is preliminary data.</text>
</comment>
<sequence length="68" mass="8106">MFYENYTIHFSIPKDFLAPAEELNLFHHIFQMIVLMLSIDDNKIVNQKKRACEDLSKNIKQDVESFML</sequence>
<keyword evidence="2" id="KW-1185">Reference proteome</keyword>
<dbReference type="EMBL" id="LWBR01000072">
    <property type="protein sequence ID" value="KZN94864.1"/>
    <property type="molecule type" value="Genomic_DNA"/>
</dbReference>
<proteinExistence type="predicted"/>
<gene>
    <name evidence="1" type="ORF">AZI98_16360</name>
</gene>
<name>A0A164AIC1_9BACI</name>
<dbReference type="AlphaFoldDB" id="A0A164AIC1"/>
<accession>A0A164AIC1</accession>